<gene>
    <name evidence="6" type="ORF">ARB_02932</name>
</gene>
<evidence type="ECO:0000256" key="2">
    <source>
        <dbReference type="ARBA" id="ARBA00022692"/>
    </source>
</evidence>
<feature type="transmembrane region" description="Helical" evidence="5">
    <location>
        <begin position="266"/>
        <end position="290"/>
    </location>
</feature>
<evidence type="ECO:0000313" key="7">
    <source>
        <dbReference type="Proteomes" id="UP000008866"/>
    </source>
</evidence>
<comment type="caution">
    <text evidence="6">The sequence shown here is derived from an EMBL/GenBank/DDBJ whole genome shotgun (WGS) entry which is preliminary data.</text>
</comment>
<reference evidence="7" key="1">
    <citation type="journal article" date="2011" name="Genome Biol.">
        <title>Comparative and functional genomics provide insights into the pathogenicity of dermatophytic fungi.</title>
        <authorList>
            <person name="Burmester A."/>
            <person name="Shelest E."/>
            <person name="Gloeckner G."/>
            <person name="Heddergott C."/>
            <person name="Schindler S."/>
            <person name="Staib P."/>
            <person name="Heidel A."/>
            <person name="Felder M."/>
            <person name="Petzold A."/>
            <person name="Szafranski K."/>
            <person name="Feuermann M."/>
            <person name="Pedruzzi I."/>
            <person name="Priebe S."/>
            <person name="Groth M."/>
            <person name="Winkler R."/>
            <person name="Li W."/>
            <person name="Kniemeyer O."/>
            <person name="Schroeckh V."/>
            <person name="Hertweck C."/>
            <person name="Hube B."/>
            <person name="White T.C."/>
            <person name="Platzer M."/>
            <person name="Guthke R."/>
            <person name="Heitman J."/>
            <person name="Woestemeyer J."/>
            <person name="Zipfel P.F."/>
            <person name="Monod M."/>
            <person name="Brakhage A.A."/>
        </authorList>
    </citation>
    <scope>NUCLEOTIDE SEQUENCE [LARGE SCALE GENOMIC DNA]</scope>
    <source>
        <strain evidence="7">ATCC MYA-4681 / CBS 112371</strain>
    </source>
</reference>
<keyword evidence="7" id="KW-1185">Reference proteome</keyword>
<evidence type="ECO:0000313" key="6">
    <source>
        <dbReference type="EMBL" id="EFE30252.1"/>
    </source>
</evidence>
<organism evidence="6 7">
    <name type="scientific">Arthroderma benhamiae (strain ATCC MYA-4681 / CBS 112371)</name>
    <name type="common">Trichophyton mentagrophytes</name>
    <dbReference type="NCBI Taxonomy" id="663331"/>
    <lineage>
        <taxon>Eukaryota</taxon>
        <taxon>Fungi</taxon>
        <taxon>Dikarya</taxon>
        <taxon>Ascomycota</taxon>
        <taxon>Pezizomycotina</taxon>
        <taxon>Eurotiomycetes</taxon>
        <taxon>Eurotiomycetidae</taxon>
        <taxon>Onygenales</taxon>
        <taxon>Arthrodermataceae</taxon>
        <taxon>Trichophyton</taxon>
    </lineage>
</organism>
<feature type="transmembrane region" description="Helical" evidence="5">
    <location>
        <begin position="187"/>
        <end position="209"/>
    </location>
</feature>
<dbReference type="AlphaFoldDB" id="D4B397"/>
<protein>
    <submittedName>
        <fullName evidence="6">RTA1 domain protein, putative</fullName>
    </submittedName>
</protein>
<evidence type="ECO:0000256" key="5">
    <source>
        <dbReference type="SAM" id="Phobius"/>
    </source>
</evidence>
<sequence length="362" mass="40157">MIWVGKNRSFHARAPPFDSGGSAFDTRSFNSKAEQSRLVYKDGNSFVNFSCNCNNHQSSKQSRHIYSIFTFLLEKYHPSTRSSLIWLNAPIDYLPSSHHHLTFSTMDKCTLETCPITESIYQYKPSLAGNAALLAIFAASGIVHCLQYFFFRNGSYSIPMILGCLTEVIGYVGRVLLADDPFSQNGFLIQICCLTLAPAFFSASIYFCLADIVRLFGEEASWIKPQHYAWIFIPCDLVSLILQGTGGGLASVAADKGTDQAPGTNTMIAGLAFQVITLVVFIFLTLGFIIRTMKSRALQEKEMGARPKLPISRDRLVTFAVPFTVAIVTIFTRCVYRVAELSGGWEGDLIHEEVTFVILEGV</sequence>
<accession>D4B397</accession>
<dbReference type="Proteomes" id="UP000008866">
    <property type="component" value="Unassembled WGS sequence"/>
</dbReference>
<dbReference type="InterPro" id="IPR007568">
    <property type="entry name" value="RTA1"/>
</dbReference>
<dbReference type="KEGG" id="abe:ARB_02932"/>
<comment type="subcellular location">
    <subcellularLocation>
        <location evidence="1">Membrane</location>
        <topology evidence="1">Multi-pass membrane protein</topology>
    </subcellularLocation>
</comment>
<dbReference type="Pfam" id="PF04479">
    <property type="entry name" value="RTA1"/>
    <property type="match status" value="1"/>
</dbReference>
<keyword evidence="3 5" id="KW-1133">Transmembrane helix</keyword>
<name>D4B397_ARTBC</name>
<feature type="transmembrane region" description="Helical" evidence="5">
    <location>
        <begin position="230"/>
        <end position="254"/>
    </location>
</feature>
<keyword evidence="4 5" id="KW-0472">Membrane</keyword>
<dbReference type="EMBL" id="ABSU01000032">
    <property type="protein sequence ID" value="EFE30252.1"/>
    <property type="molecule type" value="Genomic_DNA"/>
</dbReference>
<dbReference type="GO" id="GO:0005886">
    <property type="term" value="C:plasma membrane"/>
    <property type="evidence" value="ECO:0007669"/>
    <property type="project" value="TreeGrafter"/>
</dbReference>
<feature type="transmembrane region" description="Helical" evidence="5">
    <location>
        <begin position="131"/>
        <end position="150"/>
    </location>
</feature>
<dbReference type="GeneID" id="9525008"/>
<feature type="transmembrane region" description="Helical" evidence="5">
    <location>
        <begin position="316"/>
        <end position="339"/>
    </location>
</feature>
<dbReference type="STRING" id="663331.D4B397"/>
<proteinExistence type="predicted"/>
<dbReference type="RefSeq" id="XP_003010892.1">
    <property type="nucleotide sequence ID" value="XM_003010846.1"/>
</dbReference>
<dbReference type="PANTHER" id="PTHR31465:SF7">
    <property type="entry name" value="SPHINGOID LONG-CHAIN BASE TRANSPORTER RSB1"/>
    <property type="match status" value="1"/>
</dbReference>
<dbReference type="GO" id="GO:0000324">
    <property type="term" value="C:fungal-type vacuole"/>
    <property type="evidence" value="ECO:0007669"/>
    <property type="project" value="TreeGrafter"/>
</dbReference>
<dbReference type="OMA" id="QYAWIFI"/>
<evidence type="ECO:0000256" key="4">
    <source>
        <dbReference type="ARBA" id="ARBA00023136"/>
    </source>
</evidence>
<evidence type="ECO:0000256" key="3">
    <source>
        <dbReference type="ARBA" id="ARBA00022989"/>
    </source>
</evidence>
<dbReference type="eggNOG" id="ENOG502QU4U">
    <property type="taxonomic scope" value="Eukaryota"/>
</dbReference>
<evidence type="ECO:0000256" key="1">
    <source>
        <dbReference type="ARBA" id="ARBA00004141"/>
    </source>
</evidence>
<keyword evidence="2 5" id="KW-0812">Transmembrane</keyword>
<dbReference type="HOGENOM" id="CLU_033465_6_2_1"/>
<dbReference type="PANTHER" id="PTHR31465">
    <property type="entry name" value="PROTEIN RTA1-RELATED"/>
    <property type="match status" value="1"/>
</dbReference>